<reference evidence="2" key="1">
    <citation type="journal article" date="2020" name="mSystems">
        <title>Genome- and Community-Level Interaction Insights into Carbon Utilization and Element Cycling Functions of Hydrothermarchaeota in Hydrothermal Sediment.</title>
        <authorList>
            <person name="Zhou Z."/>
            <person name="Liu Y."/>
            <person name="Xu W."/>
            <person name="Pan J."/>
            <person name="Luo Z.H."/>
            <person name="Li M."/>
        </authorList>
    </citation>
    <scope>NUCLEOTIDE SEQUENCE [LARGE SCALE GENOMIC DNA]</scope>
    <source>
        <strain evidence="2">SpSt-618</strain>
    </source>
</reference>
<dbReference type="PIRSF" id="PIRSF005902">
    <property type="entry name" value="DNase_TatD"/>
    <property type="match status" value="1"/>
</dbReference>
<dbReference type="CDD" id="cd01310">
    <property type="entry name" value="TatD_DNAse"/>
    <property type="match status" value="1"/>
</dbReference>
<dbReference type="AlphaFoldDB" id="A0A7J3I7S2"/>
<name>A0A7J3I7S2_9CREN</name>
<dbReference type="GO" id="GO:0046872">
    <property type="term" value="F:metal ion binding"/>
    <property type="evidence" value="ECO:0007669"/>
    <property type="project" value="UniProtKB-KW"/>
</dbReference>
<evidence type="ECO:0000313" key="2">
    <source>
        <dbReference type="EMBL" id="HGN36846.1"/>
    </source>
</evidence>
<feature type="binding site" evidence="1">
    <location>
        <position position="6"/>
    </location>
    <ligand>
        <name>a divalent metal cation</name>
        <dbReference type="ChEBI" id="CHEBI:60240"/>
        <label>1</label>
    </ligand>
</feature>
<feature type="binding site" evidence="1">
    <location>
        <position position="87"/>
    </location>
    <ligand>
        <name>a divalent metal cation</name>
        <dbReference type="ChEBI" id="CHEBI:60240"/>
        <label>1</label>
    </ligand>
</feature>
<feature type="binding site" evidence="1">
    <location>
        <position position="123"/>
    </location>
    <ligand>
        <name>a divalent metal cation</name>
        <dbReference type="ChEBI" id="CHEBI:60240"/>
        <label>2</label>
    </ligand>
</feature>
<keyword evidence="1" id="KW-0479">Metal-binding</keyword>
<dbReference type="EMBL" id="DTAI01000135">
    <property type="protein sequence ID" value="HGN36846.1"/>
    <property type="molecule type" value="Genomic_DNA"/>
</dbReference>
<feature type="binding site" evidence="1">
    <location>
        <position position="8"/>
    </location>
    <ligand>
        <name>a divalent metal cation</name>
        <dbReference type="ChEBI" id="CHEBI:60240"/>
        <label>1</label>
    </ligand>
</feature>
<dbReference type="InterPro" id="IPR001130">
    <property type="entry name" value="TatD-like"/>
</dbReference>
<protein>
    <submittedName>
        <fullName evidence="2">TatD family deoxyribonuclease</fullName>
    </submittedName>
</protein>
<gene>
    <name evidence="2" type="ORF">ENT87_04800</name>
</gene>
<dbReference type="PANTHER" id="PTHR46124:SF2">
    <property type="entry name" value="D-AMINOACYL-TRNA DEACYLASE"/>
    <property type="match status" value="1"/>
</dbReference>
<feature type="binding site" evidence="1">
    <location>
        <position position="146"/>
    </location>
    <ligand>
        <name>a divalent metal cation</name>
        <dbReference type="ChEBI" id="CHEBI:60240"/>
        <label>2</label>
    </ligand>
</feature>
<dbReference type="InterPro" id="IPR032466">
    <property type="entry name" value="Metal_Hydrolase"/>
</dbReference>
<evidence type="ECO:0000256" key="1">
    <source>
        <dbReference type="PIRSR" id="PIRSR005902-1"/>
    </source>
</evidence>
<organism evidence="2">
    <name type="scientific">Ignisphaera aggregans</name>
    <dbReference type="NCBI Taxonomy" id="334771"/>
    <lineage>
        <taxon>Archaea</taxon>
        <taxon>Thermoproteota</taxon>
        <taxon>Thermoprotei</taxon>
        <taxon>Desulfurococcales</taxon>
        <taxon>Desulfurococcaceae</taxon>
        <taxon>Ignisphaera</taxon>
    </lineage>
</organism>
<sequence>MLMDAHCHLHEYGENEIGLIMDLNIYIVAVSDDYRSSIRTIEISKMHSLVVPAVGLHPWNVGPDYEDEMRNIEKLLLENRLIKVLGEVGLDRKFKPYTLQYQDVVFRRFAEIAREKNFALNIHAADAWRDVLDILYRNDVPLAILHWYTGPQELVREIADRGYYITVNPALSIQQRYRDIVKIAPLDIILIESDAPYRYRGLTFHPREIFNVLKYIAELKGLDLDEVKKDIKKNSYKFLQALKIL</sequence>
<dbReference type="Gene3D" id="3.20.20.140">
    <property type="entry name" value="Metal-dependent hydrolases"/>
    <property type="match status" value="1"/>
</dbReference>
<dbReference type="GO" id="GO:0016788">
    <property type="term" value="F:hydrolase activity, acting on ester bonds"/>
    <property type="evidence" value="ECO:0007669"/>
    <property type="project" value="InterPro"/>
</dbReference>
<dbReference type="Pfam" id="PF01026">
    <property type="entry name" value="TatD_DNase"/>
    <property type="match status" value="1"/>
</dbReference>
<dbReference type="SUPFAM" id="SSF51556">
    <property type="entry name" value="Metallo-dependent hydrolases"/>
    <property type="match status" value="1"/>
</dbReference>
<comment type="caution">
    <text evidence="2">The sequence shown here is derived from an EMBL/GenBank/DDBJ whole genome shotgun (WGS) entry which is preliminary data.</text>
</comment>
<dbReference type="PANTHER" id="PTHR46124">
    <property type="entry name" value="D-AMINOACYL-TRNA DEACYLASE"/>
    <property type="match status" value="1"/>
</dbReference>
<proteinExistence type="predicted"/>
<feature type="binding site" evidence="1">
    <location>
        <position position="194"/>
    </location>
    <ligand>
        <name>a divalent metal cation</name>
        <dbReference type="ChEBI" id="CHEBI:60240"/>
        <label>1</label>
    </ligand>
</feature>
<accession>A0A7J3I7S2</accession>